<evidence type="ECO:0000256" key="1">
    <source>
        <dbReference type="ARBA" id="ARBA00004184"/>
    </source>
</evidence>
<dbReference type="PANTHER" id="PTHR21630:SF10">
    <property type="entry name" value="VENTRICULAR ZONE-EXPRESSED PH DOMAIN-CONTAINING PROTEIN HOMOLOG 1"/>
    <property type="match status" value="1"/>
</dbReference>
<comment type="subcellular location">
    <subcellularLocation>
        <location evidence="1">Endomembrane system</location>
        <topology evidence="1">Peripheral membrane protein</topology>
    </subcellularLocation>
</comment>
<dbReference type="GO" id="GO:0009966">
    <property type="term" value="P:regulation of signal transduction"/>
    <property type="evidence" value="ECO:0007669"/>
    <property type="project" value="TreeGrafter"/>
</dbReference>
<keyword evidence="2" id="KW-0472">Membrane</keyword>
<dbReference type="PANTHER" id="PTHR21630">
    <property type="entry name" value="VEPH-A/MELTED"/>
    <property type="match status" value="1"/>
</dbReference>
<dbReference type="EMBL" id="JAIWYP010000005">
    <property type="protein sequence ID" value="KAH3823589.1"/>
    <property type="molecule type" value="Genomic_DNA"/>
</dbReference>
<dbReference type="GO" id="GO:0005886">
    <property type="term" value="C:plasma membrane"/>
    <property type="evidence" value="ECO:0007669"/>
    <property type="project" value="TreeGrafter"/>
</dbReference>
<keyword evidence="4" id="KW-1185">Reference proteome</keyword>
<evidence type="ECO:0000256" key="2">
    <source>
        <dbReference type="ARBA" id="ARBA00023136"/>
    </source>
</evidence>
<dbReference type="GO" id="GO:0010314">
    <property type="term" value="F:phosphatidylinositol-5-phosphate binding"/>
    <property type="evidence" value="ECO:0007669"/>
    <property type="project" value="TreeGrafter"/>
</dbReference>
<organism evidence="3 4">
    <name type="scientific">Dreissena polymorpha</name>
    <name type="common">Zebra mussel</name>
    <name type="synonym">Mytilus polymorpha</name>
    <dbReference type="NCBI Taxonomy" id="45954"/>
    <lineage>
        <taxon>Eukaryota</taxon>
        <taxon>Metazoa</taxon>
        <taxon>Spiralia</taxon>
        <taxon>Lophotrochozoa</taxon>
        <taxon>Mollusca</taxon>
        <taxon>Bivalvia</taxon>
        <taxon>Autobranchia</taxon>
        <taxon>Heteroconchia</taxon>
        <taxon>Euheterodonta</taxon>
        <taxon>Imparidentia</taxon>
        <taxon>Neoheterodontei</taxon>
        <taxon>Myida</taxon>
        <taxon>Dreissenoidea</taxon>
        <taxon>Dreissenidae</taxon>
        <taxon>Dreissena</taxon>
    </lineage>
</organism>
<name>A0A9D4GY68_DREPO</name>
<gene>
    <name evidence="3" type="ORF">DPMN_125397</name>
</gene>
<evidence type="ECO:0000313" key="3">
    <source>
        <dbReference type="EMBL" id="KAH3823589.1"/>
    </source>
</evidence>
<accession>A0A9D4GY68</accession>
<evidence type="ECO:0000313" key="4">
    <source>
        <dbReference type="Proteomes" id="UP000828390"/>
    </source>
</evidence>
<reference evidence="3" key="1">
    <citation type="journal article" date="2019" name="bioRxiv">
        <title>The Genome of the Zebra Mussel, Dreissena polymorpha: A Resource for Invasive Species Research.</title>
        <authorList>
            <person name="McCartney M.A."/>
            <person name="Auch B."/>
            <person name="Kono T."/>
            <person name="Mallez S."/>
            <person name="Zhang Y."/>
            <person name="Obille A."/>
            <person name="Becker A."/>
            <person name="Abrahante J.E."/>
            <person name="Garbe J."/>
            <person name="Badalamenti J.P."/>
            <person name="Herman A."/>
            <person name="Mangelson H."/>
            <person name="Liachko I."/>
            <person name="Sullivan S."/>
            <person name="Sone E.D."/>
            <person name="Koren S."/>
            <person name="Silverstein K.A.T."/>
            <person name="Beckman K.B."/>
            <person name="Gohl D.M."/>
        </authorList>
    </citation>
    <scope>NUCLEOTIDE SEQUENCE</scope>
    <source>
        <strain evidence="3">Duluth1</strain>
        <tissue evidence="3">Whole animal</tissue>
    </source>
</reference>
<dbReference type="Proteomes" id="UP000828390">
    <property type="component" value="Unassembled WGS sequence"/>
</dbReference>
<dbReference type="InterPro" id="IPR039888">
    <property type="entry name" value="Melted-like"/>
</dbReference>
<dbReference type="GO" id="GO:0012505">
    <property type="term" value="C:endomembrane system"/>
    <property type="evidence" value="ECO:0007669"/>
    <property type="project" value="UniProtKB-SubCell"/>
</dbReference>
<dbReference type="AlphaFoldDB" id="A0A9D4GY68"/>
<protein>
    <submittedName>
        <fullName evidence="3">Uncharacterized protein</fullName>
    </submittedName>
</protein>
<sequence>MHELFAQVLTKKDLSKAGELFSLDDSDIKNDLTQVLERICEIAKSPEYATSDNDQSVVEICITRVTSAIRETHSIEENAAGLVQLLEVCHTHNLRPSGIKDADPPHTKIASDIMSCLFMHYSIKHMAVCIQHKTRTACESLAGCSVLMLFAANQYLII</sequence>
<comment type="caution">
    <text evidence="3">The sequence shown here is derived from an EMBL/GenBank/DDBJ whole genome shotgun (WGS) entry which is preliminary data.</text>
</comment>
<proteinExistence type="predicted"/>
<reference evidence="3" key="2">
    <citation type="submission" date="2020-11" db="EMBL/GenBank/DDBJ databases">
        <authorList>
            <person name="McCartney M.A."/>
            <person name="Auch B."/>
            <person name="Kono T."/>
            <person name="Mallez S."/>
            <person name="Becker A."/>
            <person name="Gohl D.M."/>
            <person name="Silverstein K.A.T."/>
            <person name="Koren S."/>
            <person name="Bechman K.B."/>
            <person name="Herman A."/>
            <person name="Abrahante J.E."/>
            <person name="Garbe J."/>
        </authorList>
    </citation>
    <scope>NUCLEOTIDE SEQUENCE</scope>
    <source>
        <strain evidence="3">Duluth1</strain>
        <tissue evidence="3">Whole animal</tissue>
    </source>
</reference>